<comment type="caution">
    <text evidence="1">The sequence shown here is derived from an EMBL/GenBank/DDBJ whole genome shotgun (WGS) entry which is preliminary data.</text>
</comment>
<evidence type="ECO:0000313" key="1">
    <source>
        <dbReference type="EMBL" id="TPG32250.1"/>
    </source>
</evidence>
<dbReference type="EMBL" id="RCZG01000009">
    <property type="protein sequence ID" value="TPG32250.1"/>
    <property type="molecule type" value="Genomic_DNA"/>
</dbReference>
<organism evidence="1 2">
    <name type="scientific">Mycolicibacterium hodleri</name>
    <dbReference type="NCBI Taxonomy" id="49897"/>
    <lineage>
        <taxon>Bacteria</taxon>
        <taxon>Bacillati</taxon>
        <taxon>Actinomycetota</taxon>
        <taxon>Actinomycetes</taxon>
        <taxon>Mycobacteriales</taxon>
        <taxon>Mycobacteriaceae</taxon>
        <taxon>Mycolicibacterium</taxon>
    </lineage>
</organism>
<accession>A0A502E756</accession>
<sequence length="174" mass="18550">MGKLSADMAVNAHRPADAGAPLSTSVDPVFGGFGWQLSALPGEVITGRVSVEFPEPAAVPPESNVYVHVWVSPGSVDPVLGTYLLNVDPRFPRLSEPKVPGLQPGFTQVPEFPTAPNRSLLNFDMRVPLDVEPSVYLGNMCLLRLSPFSVGDVLGRASFAFRVRSPGEPPDLAS</sequence>
<name>A0A502E756_9MYCO</name>
<dbReference type="AlphaFoldDB" id="A0A502E756"/>
<dbReference type="Proteomes" id="UP000320095">
    <property type="component" value="Unassembled WGS sequence"/>
</dbReference>
<gene>
    <name evidence="1" type="ORF">EAH80_20795</name>
</gene>
<evidence type="ECO:0000313" key="2">
    <source>
        <dbReference type="Proteomes" id="UP000320095"/>
    </source>
</evidence>
<proteinExistence type="predicted"/>
<reference evidence="1 2" key="1">
    <citation type="journal article" date="2019" name="Environ. Microbiol.">
        <title>Species interactions and distinct microbial communities in high Arctic permafrost affected cryosols are associated with the CH4 and CO2 gas fluxes.</title>
        <authorList>
            <person name="Altshuler I."/>
            <person name="Hamel J."/>
            <person name="Turney S."/>
            <person name="Magnuson E."/>
            <person name="Levesque R."/>
            <person name="Greer C."/>
            <person name="Whyte L.G."/>
        </authorList>
    </citation>
    <scope>NUCLEOTIDE SEQUENCE [LARGE SCALE GENOMIC DNA]</scope>
    <source>
        <strain evidence="1 2">S5.20</strain>
    </source>
</reference>
<protein>
    <submittedName>
        <fullName evidence="1">Uncharacterized protein</fullName>
    </submittedName>
</protein>
<keyword evidence="2" id="KW-1185">Reference proteome</keyword>